<dbReference type="AlphaFoldDB" id="A0A317MS01"/>
<sequence length="205" mass="22093">MRDRPARPQADQKSSGVKILAVALVVGNQLDLDVERQGAKRAGEAVFLCGEGASHDVSPFGLNKVAPVRPCCDPAGGGWAGRTAQRSQHRGEPGSEKNLSREECAQRRGNCFRWKVAAMKPKAQPLPRQDSRQAKDAQAARSRMETWPTRHPRVTASPACTLTLARPTPQRQARTLLAADCGDGLEAWHGCSVARPGGMSVNRPS</sequence>
<evidence type="ECO:0000313" key="2">
    <source>
        <dbReference type="EMBL" id="PWV59814.1"/>
    </source>
</evidence>
<reference evidence="2 3" key="1">
    <citation type="submission" date="2018-05" db="EMBL/GenBank/DDBJ databases">
        <title>Genomic Encyclopedia of Type Strains, Phase IV (KMG-IV): sequencing the most valuable type-strain genomes for metagenomic binning, comparative biology and taxonomic classification.</title>
        <authorList>
            <person name="Goeker M."/>
        </authorList>
    </citation>
    <scope>NUCLEOTIDE SEQUENCE [LARGE SCALE GENOMIC DNA]</scope>
    <source>
        <strain evidence="2 3">DSM 23606</strain>
    </source>
</reference>
<accession>A0A317MS01</accession>
<proteinExistence type="predicted"/>
<evidence type="ECO:0000313" key="3">
    <source>
        <dbReference type="Proteomes" id="UP000246569"/>
    </source>
</evidence>
<protein>
    <submittedName>
        <fullName evidence="2">Uncharacterized protein</fullName>
    </submittedName>
</protein>
<name>A0A317MS01_9GAMM</name>
<dbReference type="EMBL" id="QGTJ01000009">
    <property type="protein sequence ID" value="PWV59814.1"/>
    <property type="molecule type" value="Genomic_DNA"/>
</dbReference>
<comment type="caution">
    <text evidence="2">The sequence shown here is derived from an EMBL/GenBank/DDBJ whole genome shotgun (WGS) entry which is preliminary data.</text>
</comment>
<gene>
    <name evidence="2" type="ORF">C7443_10967</name>
</gene>
<keyword evidence="3" id="KW-1185">Reference proteome</keyword>
<organism evidence="2 3">
    <name type="scientific">Plasticicumulans acidivorans</name>
    <dbReference type="NCBI Taxonomy" id="886464"/>
    <lineage>
        <taxon>Bacteria</taxon>
        <taxon>Pseudomonadati</taxon>
        <taxon>Pseudomonadota</taxon>
        <taxon>Gammaproteobacteria</taxon>
        <taxon>Candidatus Competibacteraceae</taxon>
        <taxon>Plasticicumulans</taxon>
    </lineage>
</organism>
<evidence type="ECO:0000256" key="1">
    <source>
        <dbReference type="SAM" id="MobiDB-lite"/>
    </source>
</evidence>
<dbReference type="Proteomes" id="UP000246569">
    <property type="component" value="Unassembled WGS sequence"/>
</dbReference>
<feature type="region of interest" description="Disordered" evidence="1">
    <location>
        <begin position="77"/>
        <end position="102"/>
    </location>
</feature>
<feature type="compositionally biased region" description="Basic and acidic residues" evidence="1">
    <location>
        <begin position="89"/>
        <end position="102"/>
    </location>
</feature>
<feature type="region of interest" description="Disordered" evidence="1">
    <location>
        <begin position="121"/>
        <end position="154"/>
    </location>
</feature>